<evidence type="ECO:0000313" key="4">
    <source>
        <dbReference type="Proteomes" id="UP000489600"/>
    </source>
</evidence>
<evidence type="ECO:0000256" key="1">
    <source>
        <dbReference type="SAM" id="Phobius"/>
    </source>
</evidence>
<evidence type="ECO:0000313" key="3">
    <source>
        <dbReference type="EMBL" id="VVA97954.1"/>
    </source>
</evidence>
<evidence type="ECO:0000259" key="2">
    <source>
        <dbReference type="Pfam" id="PF03016"/>
    </source>
</evidence>
<accession>A0A565B9B0</accession>
<reference evidence="3" key="1">
    <citation type="submission" date="2019-07" db="EMBL/GenBank/DDBJ databases">
        <authorList>
            <person name="Dittberner H."/>
        </authorList>
    </citation>
    <scope>NUCLEOTIDE SEQUENCE [LARGE SCALE GENOMIC DNA]</scope>
</reference>
<keyword evidence="1" id="KW-1133">Transmembrane helix</keyword>
<protein>
    <recommendedName>
        <fullName evidence="2">Exostosin GT47 domain-containing protein</fullName>
    </recommendedName>
</protein>
<dbReference type="InterPro" id="IPR040911">
    <property type="entry name" value="Exostosin_GT47"/>
</dbReference>
<name>A0A565B9B0_9BRAS</name>
<dbReference type="Pfam" id="PF03016">
    <property type="entry name" value="Exostosin_GT47"/>
    <property type="match status" value="1"/>
</dbReference>
<dbReference type="Proteomes" id="UP000489600">
    <property type="component" value="Unassembled WGS sequence"/>
</dbReference>
<proteinExistence type="predicted"/>
<organism evidence="3 4">
    <name type="scientific">Arabis nemorensis</name>
    <dbReference type="NCBI Taxonomy" id="586526"/>
    <lineage>
        <taxon>Eukaryota</taxon>
        <taxon>Viridiplantae</taxon>
        <taxon>Streptophyta</taxon>
        <taxon>Embryophyta</taxon>
        <taxon>Tracheophyta</taxon>
        <taxon>Spermatophyta</taxon>
        <taxon>Magnoliopsida</taxon>
        <taxon>eudicotyledons</taxon>
        <taxon>Gunneridae</taxon>
        <taxon>Pentapetalae</taxon>
        <taxon>rosids</taxon>
        <taxon>malvids</taxon>
        <taxon>Brassicales</taxon>
        <taxon>Brassicaceae</taxon>
        <taxon>Arabideae</taxon>
        <taxon>Arabis</taxon>
    </lineage>
</organism>
<keyword evidence="4" id="KW-1185">Reference proteome</keyword>
<dbReference type="OrthoDB" id="1924787at2759"/>
<feature type="domain" description="Exostosin GT47" evidence="2">
    <location>
        <begin position="7"/>
        <end position="61"/>
    </location>
</feature>
<sequence length="361" mass="40845">MEMKEKAAEKGITRSLLCLFPTGDTPFSVRLFDAIVSGCILVVVSDKLELPFEGLLNYRKVVSGYFSDVDGLMAMLLCFMVHRLFTEASRYGYYTLVLCPYQIDAILPTSGPCSLQALHNKIIAPEASQQEINVETSDMFQHYDEEMVGNGDPHTIFFHLPDELGSMHDLQFYLLDDSAKIINVMSQTLRYLEEFLGPILFFWTACGVSLAALVELVIIYHAFRSKILALSTARSIVGDPGFRKCFFFFTRTSNSCFSRDTISRAVQTVEILSGNECGLMIDRIVVFHPERVFIVKFSFAEDFHDIAMRMPSSGMPVNIWPCLKSFQLFLVVLKFFNTIASCLLDLFKSNPVKEIVRVLAR</sequence>
<dbReference type="AlphaFoldDB" id="A0A565B9B0"/>
<feature type="transmembrane region" description="Helical" evidence="1">
    <location>
        <begin position="195"/>
        <end position="223"/>
    </location>
</feature>
<keyword evidence="1" id="KW-0812">Transmembrane</keyword>
<dbReference type="EMBL" id="CABITT030000003">
    <property type="protein sequence ID" value="VVA97954.1"/>
    <property type="molecule type" value="Genomic_DNA"/>
</dbReference>
<gene>
    <name evidence="3" type="ORF">ANE_LOCUS8399</name>
</gene>
<comment type="caution">
    <text evidence="3">The sequence shown here is derived from an EMBL/GenBank/DDBJ whole genome shotgun (WGS) entry which is preliminary data.</text>
</comment>
<keyword evidence="1" id="KW-0472">Membrane</keyword>